<comment type="subcellular location">
    <subcellularLocation>
        <location evidence="1">Nucleus</location>
    </subcellularLocation>
</comment>
<sequence length="726" mass="82112">MSRLIRPRLACQPCTKKKIKCDKLVPCDNCIKRGHPNICSRSSGENGNLDSISQQEITGRVEPVSATLDGAAERMMELMQSLVKRIEHIEERQHRPEEGRVDLNIPALSHNESHTIGDIGQRPNNISTSLTNTTTAIRGSLSSLRSILDEEHDFNQIEDRQREFLQQFVPDESCATQLVQYHTESLLWSHGGYHAPTLKQEVDRFFSAQNGQITSATEGLQWLSLLFAIISGSIISASAILAEKWGFQKEEQSLLSKRWHDAALECLHSSRYLSNHSLYTLQAIVVLNTSAYMLGYMQSQNVLNATGIRIAQNMGMHRMGSETEGLSEGLIHRETCRRTWYALVRQDYFFIPFSDSYGVRPVFNKTTPPRNCRDEEMAPLPEYMPTITSYCLFLDRIAGLMPELHDAFNACSTVYARYEEVIKFDSKMRALATVHRPYFFTDSPIDPAWPNYIPWARCGLTISFAHKVIMIHRKMLAKSMTDPIFSFTRKTCVAASKTILKTLRQPHIEQRPIMWTEQAFTVTAGVILCFDMLYRSPLDSDSPQQQHRALVEEGVDNLRQIRQSSIAQKGVRLLTALLRENTGRNAATRNKRCFDEMEAGITSRESLAPFIDVETFIQGFWKRKGDKDGQAMGPTAPSPITATGEVSPFGSEDVGWAADYGLYWPFTSTMVGEGISDNFDSRGMYWPLPSLAQAENSVNAFDARGESNEKIPSFEDLLFRAENFDF</sequence>
<keyword evidence="2" id="KW-0805">Transcription regulation</keyword>
<organism evidence="7 8">
    <name type="scientific">Penicillium angulare</name>
    <dbReference type="NCBI Taxonomy" id="116970"/>
    <lineage>
        <taxon>Eukaryota</taxon>
        <taxon>Fungi</taxon>
        <taxon>Dikarya</taxon>
        <taxon>Ascomycota</taxon>
        <taxon>Pezizomycotina</taxon>
        <taxon>Eurotiomycetes</taxon>
        <taxon>Eurotiomycetidae</taxon>
        <taxon>Eurotiales</taxon>
        <taxon>Aspergillaceae</taxon>
        <taxon>Penicillium</taxon>
    </lineage>
</organism>
<keyword evidence="5" id="KW-0539">Nucleus</keyword>
<feature type="domain" description="Zn(2)-C6 fungal-type" evidence="6">
    <location>
        <begin position="10"/>
        <end position="41"/>
    </location>
</feature>
<dbReference type="GO" id="GO:0005634">
    <property type="term" value="C:nucleus"/>
    <property type="evidence" value="ECO:0007669"/>
    <property type="project" value="UniProtKB-SubCell"/>
</dbReference>
<reference evidence="7" key="1">
    <citation type="submission" date="2022-11" db="EMBL/GenBank/DDBJ databases">
        <authorList>
            <person name="Petersen C."/>
        </authorList>
    </citation>
    <scope>NUCLEOTIDE SEQUENCE</scope>
    <source>
        <strain evidence="7">IBT 30069</strain>
    </source>
</reference>
<protein>
    <recommendedName>
        <fullName evidence="6">Zn(2)-C6 fungal-type domain-containing protein</fullName>
    </recommendedName>
</protein>
<keyword evidence="8" id="KW-1185">Reference proteome</keyword>
<dbReference type="InterPro" id="IPR036864">
    <property type="entry name" value="Zn2-C6_fun-type_DNA-bd_sf"/>
</dbReference>
<dbReference type="PANTHER" id="PTHR31001:SF76">
    <property type="entry name" value="ZN(2)-C6 FUNGAL-TYPE DOMAIN-CONTAINING PROTEIN"/>
    <property type="match status" value="1"/>
</dbReference>
<dbReference type="EMBL" id="JAPQKH010000006">
    <property type="protein sequence ID" value="KAJ5093176.1"/>
    <property type="molecule type" value="Genomic_DNA"/>
</dbReference>
<accession>A0A9W9F479</accession>
<evidence type="ECO:0000256" key="5">
    <source>
        <dbReference type="ARBA" id="ARBA00023242"/>
    </source>
</evidence>
<keyword evidence="4" id="KW-0804">Transcription</keyword>
<dbReference type="PANTHER" id="PTHR31001">
    <property type="entry name" value="UNCHARACTERIZED TRANSCRIPTIONAL REGULATORY PROTEIN"/>
    <property type="match status" value="1"/>
</dbReference>
<evidence type="ECO:0000259" key="6">
    <source>
        <dbReference type="PROSITE" id="PS50048"/>
    </source>
</evidence>
<dbReference type="SUPFAM" id="SSF57701">
    <property type="entry name" value="Zn2/Cys6 DNA-binding domain"/>
    <property type="match status" value="1"/>
</dbReference>
<reference evidence="7" key="2">
    <citation type="journal article" date="2023" name="IMA Fungus">
        <title>Comparative genomic study of the Penicillium genus elucidates a diverse pangenome and 15 lateral gene transfer events.</title>
        <authorList>
            <person name="Petersen C."/>
            <person name="Sorensen T."/>
            <person name="Nielsen M.R."/>
            <person name="Sondergaard T.E."/>
            <person name="Sorensen J.L."/>
            <person name="Fitzpatrick D.A."/>
            <person name="Frisvad J.C."/>
            <person name="Nielsen K.L."/>
        </authorList>
    </citation>
    <scope>NUCLEOTIDE SEQUENCE</scope>
    <source>
        <strain evidence="7">IBT 30069</strain>
    </source>
</reference>
<evidence type="ECO:0000256" key="3">
    <source>
        <dbReference type="ARBA" id="ARBA00023125"/>
    </source>
</evidence>
<evidence type="ECO:0000313" key="8">
    <source>
        <dbReference type="Proteomes" id="UP001149165"/>
    </source>
</evidence>
<dbReference type="GO" id="GO:0000981">
    <property type="term" value="F:DNA-binding transcription factor activity, RNA polymerase II-specific"/>
    <property type="evidence" value="ECO:0007669"/>
    <property type="project" value="InterPro"/>
</dbReference>
<evidence type="ECO:0000313" key="7">
    <source>
        <dbReference type="EMBL" id="KAJ5093176.1"/>
    </source>
</evidence>
<name>A0A9W9F479_9EURO</name>
<dbReference type="CDD" id="cd12148">
    <property type="entry name" value="fungal_TF_MHR"/>
    <property type="match status" value="1"/>
</dbReference>
<dbReference type="PROSITE" id="PS50048">
    <property type="entry name" value="ZN2_CY6_FUNGAL_2"/>
    <property type="match status" value="1"/>
</dbReference>
<dbReference type="Pfam" id="PF00172">
    <property type="entry name" value="Zn_clus"/>
    <property type="match status" value="1"/>
</dbReference>
<dbReference type="CDD" id="cd00067">
    <property type="entry name" value="GAL4"/>
    <property type="match status" value="1"/>
</dbReference>
<dbReference type="OrthoDB" id="410267at2759"/>
<dbReference type="Gene3D" id="4.10.240.10">
    <property type="entry name" value="Zn(2)-C6 fungal-type DNA-binding domain"/>
    <property type="match status" value="1"/>
</dbReference>
<gene>
    <name evidence="7" type="ORF">N7456_009037</name>
</gene>
<evidence type="ECO:0000256" key="1">
    <source>
        <dbReference type="ARBA" id="ARBA00004123"/>
    </source>
</evidence>
<proteinExistence type="predicted"/>
<evidence type="ECO:0000256" key="4">
    <source>
        <dbReference type="ARBA" id="ARBA00023163"/>
    </source>
</evidence>
<keyword evidence="3" id="KW-0238">DNA-binding</keyword>
<dbReference type="AlphaFoldDB" id="A0A9W9F479"/>
<dbReference type="InterPro" id="IPR001138">
    <property type="entry name" value="Zn2Cys6_DnaBD"/>
</dbReference>
<comment type="caution">
    <text evidence="7">The sequence shown here is derived from an EMBL/GenBank/DDBJ whole genome shotgun (WGS) entry which is preliminary data.</text>
</comment>
<dbReference type="GO" id="GO:0003677">
    <property type="term" value="F:DNA binding"/>
    <property type="evidence" value="ECO:0007669"/>
    <property type="project" value="UniProtKB-KW"/>
</dbReference>
<dbReference type="InterPro" id="IPR050613">
    <property type="entry name" value="Sec_Metabolite_Reg"/>
</dbReference>
<dbReference type="GO" id="GO:0008270">
    <property type="term" value="F:zinc ion binding"/>
    <property type="evidence" value="ECO:0007669"/>
    <property type="project" value="InterPro"/>
</dbReference>
<dbReference type="PROSITE" id="PS00463">
    <property type="entry name" value="ZN2_CY6_FUNGAL_1"/>
    <property type="match status" value="1"/>
</dbReference>
<evidence type="ECO:0000256" key="2">
    <source>
        <dbReference type="ARBA" id="ARBA00023015"/>
    </source>
</evidence>
<dbReference type="Proteomes" id="UP001149165">
    <property type="component" value="Unassembled WGS sequence"/>
</dbReference>